<feature type="compositionally biased region" description="Polar residues" evidence="1">
    <location>
        <begin position="541"/>
        <end position="550"/>
    </location>
</feature>
<dbReference type="AlphaFoldDB" id="A0A9P7V7I1"/>
<feature type="region of interest" description="Disordered" evidence="1">
    <location>
        <begin position="235"/>
        <end position="374"/>
    </location>
</feature>
<feature type="compositionally biased region" description="Low complexity" evidence="1">
    <location>
        <begin position="518"/>
        <end position="540"/>
    </location>
</feature>
<dbReference type="RefSeq" id="XP_043048211.1">
    <property type="nucleotide sequence ID" value="XM_043192239.1"/>
</dbReference>
<evidence type="ECO:0000256" key="1">
    <source>
        <dbReference type="SAM" id="MobiDB-lite"/>
    </source>
</evidence>
<keyword evidence="3" id="KW-1185">Reference proteome</keyword>
<dbReference type="Proteomes" id="UP000790833">
    <property type="component" value="Unassembled WGS sequence"/>
</dbReference>
<feature type="compositionally biased region" description="Acidic residues" evidence="1">
    <location>
        <begin position="304"/>
        <end position="349"/>
    </location>
</feature>
<feature type="compositionally biased region" description="Polar residues" evidence="1">
    <location>
        <begin position="415"/>
        <end position="456"/>
    </location>
</feature>
<proteinExistence type="predicted"/>
<accession>A0A9P7V7I1</accession>
<feature type="region of interest" description="Disordered" evidence="1">
    <location>
        <begin position="506"/>
        <end position="573"/>
    </location>
</feature>
<comment type="caution">
    <text evidence="2">The sequence shown here is derived from an EMBL/GenBank/DDBJ whole genome shotgun (WGS) entry which is preliminary data.</text>
</comment>
<sequence>MAHNFLLSSPSRLDPQLFVPKDQDVGLTNASNNPPLGKFMPSATGTPFPGWTPVMSKTIDQYPNLNITPNRFGNSVGMNLTTTIGNTPAAPGGLNQVAAAAATGTSASTHFLGSMGGQYQNPGEMVDLSLTPFLNQYNQQQLQLQLQYSNSVSHAGSLGVTPFQDKSYQLVDFFMDSPIADQNGSHSGPNGSQVIISTPFRDQSESITPSKFRIGTNLIPNSVAKLLDFSNSKKSRAPMVELSRSKANSKEVMNKQKRSISQVDTPPRQAHKLLSNLKEGENKENILPIKDKSTLKDKDHGNDENDDEDHNDEDNNDDADDADDDADDADDADDDDDDKDNVDDEDDDYEKNNSFLQTPSKKYIPKSRVARTPKNSTGVTVVMAGNAHNLAINNFQTPKGKTTIPLSSPSTIVVNSSAKTSPTGFSSTPLQKAKSTTSTTNLNVSASPGNRRQSPTRIKIEDDIGIPMMGVFQESKKKAPINNNKQKRKGGVNKFQIIFTDVHTLMNSKNPPHIGTTNNINNNSKKSSNSNTSNSSMNPNGYRTSLSPSGKKNEKKKTKKSLNQGTFPHQGSLMMMQSQNPGYLSHLSPSMSHAILHPNSNNLMVQNADQSINTSKEISILSNANTSNLNITDHTSFDMNSLVSSIGYHSNSVQPLGNFLTASPNTLKYIQQQLQQQQQQQQQHQQFMYQQHLPLHHSTMEQAVMPPPKNAHHQTSHPQLQQGMHTLETTNMNGSMIMSTPQHSHIMNYPNYSPQKWD</sequence>
<feature type="compositionally biased region" description="Basic and acidic residues" evidence="1">
    <location>
        <begin position="278"/>
        <end position="303"/>
    </location>
</feature>
<organism evidence="2 3">
    <name type="scientific">Scheffersomyces spartinae</name>
    <dbReference type="NCBI Taxonomy" id="45513"/>
    <lineage>
        <taxon>Eukaryota</taxon>
        <taxon>Fungi</taxon>
        <taxon>Dikarya</taxon>
        <taxon>Ascomycota</taxon>
        <taxon>Saccharomycotina</taxon>
        <taxon>Pichiomycetes</taxon>
        <taxon>Debaryomycetaceae</taxon>
        <taxon>Scheffersomyces</taxon>
    </lineage>
</organism>
<dbReference type="GeneID" id="66114815"/>
<gene>
    <name evidence="2" type="ORF">KQ657_001441</name>
</gene>
<dbReference type="EMBL" id="JAHMUF010000016">
    <property type="protein sequence ID" value="KAG7192661.1"/>
    <property type="molecule type" value="Genomic_DNA"/>
</dbReference>
<evidence type="ECO:0000313" key="2">
    <source>
        <dbReference type="EMBL" id="KAG7192661.1"/>
    </source>
</evidence>
<name>A0A9P7V7I1_9ASCO</name>
<protein>
    <submittedName>
        <fullName evidence="2">Uncharacterized protein</fullName>
    </submittedName>
</protein>
<reference evidence="2" key="1">
    <citation type="submission" date="2021-03" db="EMBL/GenBank/DDBJ databases">
        <authorList>
            <person name="Palmer J.M."/>
        </authorList>
    </citation>
    <scope>NUCLEOTIDE SEQUENCE</scope>
    <source>
        <strain evidence="2">ARV_011</strain>
    </source>
</reference>
<dbReference type="OrthoDB" id="4086586at2759"/>
<evidence type="ECO:0000313" key="3">
    <source>
        <dbReference type="Proteomes" id="UP000790833"/>
    </source>
</evidence>
<feature type="compositionally biased region" description="Polar residues" evidence="1">
    <location>
        <begin position="561"/>
        <end position="573"/>
    </location>
</feature>
<feature type="region of interest" description="Disordered" evidence="1">
    <location>
        <begin position="415"/>
        <end position="457"/>
    </location>
</feature>